<keyword evidence="1" id="KW-0479">Metal-binding</keyword>
<feature type="domain" description="CHHC U11-48K-type" evidence="4">
    <location>
        <begin position="11"/>
        <end position="38"/>
    </location>
</feature>
<organism evidence="5 6">
    <name type="scientific">Anopheles atroparvus</name>
    <name type="common">European mosquito</name>
    <dbReference type="NCBI Taxonomy" id="41427"/>
    <lineage>
        <taxon>Eukaryota</taxon>
        <taxon>Metazoa</taxon>
        <taxon>Ecdysozoa</taxon>
        <taxon>Arthropoda</taxon>
        <taxon>Hexapoda</taxon>
        <taxon>Insecta</taxon>
        <taxon>Pterygota</taxon>
        <taxon>Neoptera</taxon>
        <taxon>Endopterygota</taxon>
        <taxon>Diptera</taxon>
        <taxon>Nematocera</taxon>
        <taxon>Culicoidea</taxon>
        <taxon>Culicidae</taxon>
        <taxon>Anophelinae</taxon>
        <taxon>Anopheles</taxon>
    </lineage>
</organism>
<keyword evidence="3" id="KW-0862">Zinc</keyword>
<evidence type="ECO:0000259" key="4">
    <source>
        <dbReference type="PROSITE" id="PS51800"/>
    </source>
</evidence>
<dbReference type="GO" id="GO:0008270">
    <property type="term" value="F:zinc ion binding"/>
    <property type="evidence" value="ECO:0007669"/>
    <property type="project" value="UniProtKB-KW"/>
</dbReference>
<name>A0AAG5DMA2_ANOAO</name>
<dbReference type="Proteomes" id="UP000075880">
    <property type="component" value="Unassembled WGS sequence"/>
</dbReference>
<evidence type="ECO:0000256" key="3">
    <source>
        <dbReference type="ARBA" id="ARBA00022833"/>
    </source>
</evidence>
<dbReference type="PROSITE" id="PS51800">
    <property type="entry name" value="ZF_CHHC_U11_48K"/>
    <property type="match status" value="2"/>
</dbReference>
<evidence type="ECO:0000313" key="5">
    <source>
        <dbReference type="EnsemblMetazoa" id="ENSAATROPP011773"/>
    </source>
</evidence>
<keyword evidence="2" id="KW-0863">Zinc-finger</keyword>
<dbReference type="InterPro" id="IPR022776">
    <property type="entry name" value="TRM13/UPF0224_CHHC_Znf_dom"/>
</dbReference>
<dbReference type="AlphaFoldDB" id="A0AAG5DMA2"/>
<evidence type="ECO:0000256" key="2">
    <source>
        <dbReference type="ARBA" id="ARBA00022771"/>
    </source>
</evidence>
<dbReference type="Pfam" id="PF05253">
    <property type="entry name" value="zf-U11-48K"/>
    <property type="match status" value="2"/>
</dbReference>
<keyword evidence="6" id="KW-1185">Reference proteome</keyword>
<accession>A0AAG5DMA2</accession>
<feature type="domain" description="CHHC U11-48K-type" evidence="4">
    <location>
        <begin position="43"/>
        <end position="70"/>
    </location>
</feature>
<dbReference type="EnsemblMetazoa" id="ENSAATROPT012963">
    <property type="protein sequence ID" value="ENSAATROPP011773"/>
    <property type="gene ID" value="ENSAATROPG010550"/>
</dbReference>
<protein>
    <recommendedName>
        <fullName evidence="4">CHHC U11-48K-type domain-containing protein</fullName>
    </recommendedName>
</protein>
<dbReference type="InterPro" id="IPR036236">
    <property type="entry name" value="Znf_C2H2_sf"/>
</dbReference>
<dbReference type="SUPFAM" id="SSF57667">
    <property type="entry name" value="beta-beta-alpha zinc fingers"/>
    <property type="match status" value="1"/>
</dbReference>
<evidence type="ECO:0000313" key="6">
    <source>
        <dbReference type="Proteomes" id="UP000075880"/>
    </source>
</evidence>
<proteinExistence type="predicted"/>
<reference evidence="5" key="1">
    <citation type="submission" date="2024-04" db="UniProtKB">
        <authorList>
            <consortium name="EnsemblMetazoa"/>
        </authorList>
    </citation>
    <scope>IDENTIFICATION</scope>
    <source>
        <strain evidence="5">EBRO</strain>
    </source>
</reference>
<sequence length="180" mass="20996">MEKNEPNNGGKLQCPYVESHWVQAKRMQVHLIKCEKQHPNVKLRKCPYNYSHHVKEDEYLEHTEKCVDRHLAAFDNLELAADTARDLQTPCGSGANVDRVDPEKNGEPMAAALDEENWDDMNEAPYNPWKHCMENKIIRKPRLMSKAKRIEFYKKEEIRHAKLEQEEKSKKENANSKGSP</sequence>
<evidence type="ECO:0000256" key="1">
    <source>
        <dbReference type="ARBA" id="ARBA00022723"/>
    </source>
</evidence>